<sequence>TMNYLTVFLFVASVFCHLTTAGAQQVHDGGRFFGGTNDGKSMKQAPQRGFGEGFKSEFFRICSPWHPFGRWWLPDFLKNISNEGMNNFCDIVWNENLTKAETEQQLYQWAQDQGGDIYAQFKNYMDQKKQIRKDVQQKIQELIANVTKFIDDEEKILKDTSLTRPQEKEQLMNLKKEAGCAVVRLAYMIREEAAFIVGEHRREPCPGCGPMFPPFSHHGYGFGPEIPRRGSHFPRDGGEPFRQNEPFGHNGPFEKDESFERNELPEQHGPHRRYIR</sequence>
<dbReference type="PANTHER" id="PTHR21593:SF36">
    <property type="entry name" value="DUF148 DOMAIN-CONTAINING PROTEIN-RELATED"/>
    <property type="match status" value="1"/>
</dbReference>
<feature type="domain" description="SXP/RAL-2 family protein Ani s 5-like cation-binding" evidence="3">
    <location>
        <begin position="85"/>
        <end position="188"/>
    </location>
</feature>
<evidence type="ECO:0000259" key="3">
    <source>
        <dbReference type="Pfam" id="PF02520"/>
    </source>
</evidence>
<feature type="chain" id="PRO_5037800756" evidence="2">
    <location>
        <begin position="24"/>
        <end position="276"/>
    </location>
</feature>
<dbReference type="Proteomes" id="UP000887569">
    <property type="component" value="Unplaced"/>
</dbReference>
<protein>
    <submittedName>
        <fullName evidence="5">SXP/RAL-2 family protein Ani s 5-like cation-binding domain-containing protein</fullName>
    </submittedName>
</protein>
<dbReference type="PANTHER" id="PTHR21593">
    <property type="entry name" value="PRION-LIKE- Q/N-RICH -DOMAIN-BEARING PROTEIN PROTEIN"/>
    <property type="match status" value="1"/>
</dbReference>
<feature type="signal peptide" evidence="2">
    <location>
        <begin position="1"/>
        <end position="23"/>
    </location>
</feature>
<evidence type="ECO:0000313" key="4">
    <source>
        <dbReference type="Proteomes" id="UP000887569"/>
    </source>
</evidence>
<evidence type="ECO:0000313" key="5">
    <source>
        <dbReference type="WBParaSite" id="PgR120_g019_t04"/>
    </source>
</evidence>
<dbReference type="Pfam" id="PF02520">
    <property type="entry name" value="ANIS5_cation-bd"/>
    <property type="match status" value="1"/>
</dbReference>
<feature type="region of interest" description="Disordered" evidence="1">
    <location>
        <begin position="229"/>
        <end position="276"/>
    </location>
</feature>
<proteinExistence type="predicted"/>
<dbReference type="InterPro" id="IPR003677">
    <property type="entry name" value="ANIS5_cation-bd"/>
</dbReference>
<dbReference type="InterPro" id="IPR052823">
    <property type="entry name" value="SXP/RAL-2_related"/>
</dbReference>
<evidence type="ECO:0000256" key="2">
    <source>
        <dbReference type="SAM" id="SignalP"/>
    </source>
</evidence>
<keyword evidence="4" id="KW-1185">Reference proteome</keyword>
<feature type="compositionally biased region" description="Basic and acidic residues" evidence="1">
    <location>
        <begin position="252"/>
        <end position="269"/>
    </location>
</feature>
<dbReference type="WBParaSite" id="PgR120_g019_t04">
    <property type="protein sequence ID" value="PgR120_g019_t04"/>
    <property type="gene ID" value="PgR120_g019"/>
</dbReference>
<dbReference type="AlphaFoldDB" id="A0A915CBJ6"/>
<name>A0A915CBJ6_PARUN</name>
<reference evidence="5" key="1">
    <citation type="submission" date="2022-11" db="UniProtKB">
        <authorList>
            <consortium name="WormBaseParasite"/>
        </authorList>
    </citation>
    <scope>IDENTIFICATION</scope>
</reference>
<organism evidence="4 5">
    <name type="scientific">Parascaris univalens</name>
    <name type="common">Nematode worm</name>
    <dbReference type="NCBI Taxonomy" id="6257"/>
    <lineage>
        <taxon>Eukaryota</taxon>
        <taxon>Metazoa</taxon>
        <taxon>Ecdysozoa</taxon>
        <taxon>Nematoda</taxon>
        <taxon>Chromadorea</taxon>
        <taxon>Rhabditida</taxon>
        <taxon>Spirurina</taxon>
        <taxon>Ascaridomorpha</taxon>
        <taxon>Ascaridoidea</taxon>
        <taxon>Ascarididae</taxon>
        <taxon>Parascaris</taxon>
    </lineage>
</organism>
<accession>A0A915CBJ6</accession>
<evidence type="ECO:0000256" key="1">
    <source>
        <dbReference type="SAM" id="MobiDB-lite"/>
    </source>
</evidence>
<keyword evidence="2" id="KW-0732">Signal</keyword>